<keyword evidence="2" id="KW-0812">Transmembrane</keyword>
<dbReference type="Proteomes" id="UP001054902">
    <property type="component" value="Unassembled WGS sequence"/>
</dbReference>
<keyword evidence="2" id="KW-1133">Transmembrane helix</keyword>
<reference evidence="4 5" key="1">
    <citation type="journal article" date="2021" name="Sci. Rep.">
        <title>The genome of the diatom Chaetoceros tenuissimus carries an ancient integrated fragment of an extant virus.</title>
        <authorList>
            <person name="Hongo Y."/>
            <person name="Kimura K."/>
            <person name="Takaki Y."/>
            <person name="Yoshida Y."/>
            <person name="Baba S."/>
            <person name="Kobayashi G."/>
            <person name="Nagasaki K."/>
            <person name="Hano T."/>
            <person name="Tomaru Y."/>
        </authorList>
    </citation>
    <scope>NUCLEOTIDE SEQUENCE [LARGE SCALE GENOMIC DNA]</scope>
    <source>
        <strain evidence="4 5">NIES-3715</strain>
    </source>
</reference>
<proteinExistence type="predicted"/>
<feature type="signal peptide" evidence="3">
    <location>
        <begin position="1"/>
        <end position="17"/>
    </location>
</feature>
<evidence type="ECO:0000256" key="1">
    <source>
        <dbReference type="SAM" id="MobiDB-lite"/>
    </source>
</evidence>
<feature type="chain" id="PRO_5041906529" evidence="3">
    <location>
        <begin position="18"/>
        <end position="336"/>
    </location>
</feature>
<feature type="transmembrane region" description="Helical" evidence="2">
    <location>
        <begin position="160"/>
        <end position="179"/>
    </location>
</feature>
<comment type="caution">
    <text evidence="4">The sequence shown here is derived from an EMBL/GenBank/DDBJ whole genome shotgun (WGS) entry which is preliminary data.</text>
</comment>
<organism evidence="4 5">
    <name type="scientific">Chaetoceros tenuissimus</name>
    <dbReference type="NCBI Taxonomy" id="426638"/>
    <lineage>
        <taxon>Eukaryota</taxon>
        <taxon>Sar</taxon>
        <taxon>Stramenopiles</taxon>
        <taxon>Ochrophyta</taxon>
        <taxon>Bacillariophyta</taxon>
        <taxon>Coscinodiscophyceae</taxon>
        <taxon>Chaetocerotophycidae</taxon>
        <taxon>Chaetocerotales</taxon>
        <taxon>Chaetocerotaceae</taxon>
        <taxon>Chaetoceros</taxon>
    </lineage>
</organism>
<keyword evidence="2" id="KW-0472">Membrane</keyword>
<keyword evidence="3" id="KW-0732">Signal</keyword>
<name>A0AAD3CRL9_9STRA</name>
<evidence type="ECO:0000313" key="5">
    <source>
        <dbReference type="Proteomes" id="UP001054902"/>
    </source>
</evidence>
<keyword evidence="5" id="KW-1185">Reference proteome</keyword>
<evidence type="ECO:0000256" key="3">
    <source>
        <dbReference type="SAM" id="SignalP"/>
    </source>
</evidence>
<feature type="region of interest" description="Disordered" evidence="1">
    <location>
        <begin position="238"/>
        <end position="336"/>
    </location>
</feature>
<feature type="compositionally biased region" description="Polar residues" evidence="1">
    <location>
        <begin position="264"/>
        <end position="280"/>
    </location>
</feature>
<evidence type="ECO:0000256" key="2">
    <source>
        <dbReference type="SAM" id="Phobius"/>
    </source>
</evidence>
<feature type="compositionally biased region" description="Basic residues" evidence="1">
    <location>
        <begin position="305"/>
        <end position="336"/>
    </location>
</feature>
<dbReference type="EMBL" id="BLLK01000040">
    <property type="protein sequence ID" value="GFH50623.1"/>
    <property type="molecule type" value="Genomic_DNA"/>
</dbReference>
<dbReference type="AlphaFoldDB" id="A0AAD3CRL9"/>
<evidence type="ECO:0000313" key="4">
    <source>
        <dbReference type="EMBL" id="GFH50623.1"/>
    </source>
</evidence>
<protein>
    <submittedName>
        <fullName evidence="4">Uncharacterized protein</fullName>
    </submittedName>
</protein>
<gene>
    <name evidence="4" type="ORF">CTEN210_07100</name>
</gene>
<feature type="compositionally biased region" description="Polar residues" evidence="1">
    <location>
        <begin position="292"/>
        <end position="302"/>
    </location>
</feature>
<feature type="compositionally biased region" description="Basic and acidic residues" evidence="1">
    <location>
        <begin position="245"/>
        <end position="255"/>
    </location>
</feature>
<sequence>MYKRLVIAIILPAIVASWTVDHPRRPEVSSSPLCHTDGEDLFLQLDEELELKSFAAINTLCPVLVPTVGQRKLAFLAAPFKSEHMTFSDGIMYLRCLVARGIILVQQSLSIGVNETAKILIAVGTLMKHLCDPRTPLEFALQPFLFADHILPNGVGLSNAMVFFLFGLVVTVSITLGLYQSTLSKLRKQDSIYMKEQAEKEKKDFEEKNKLFEAASTASEETESLDALVNTFAAAKTESTSAESSLKEEEKIEKESMEEEPIENDSTVISGLTTDQSTLIASPPGTPARVTFDTQPHSPSTPSKKERKRKNSLTPKSPRRKMRNPFKRKKNKVTAE</sequence>
<accession>A0AAD3CRL9</accession>